<name>A0A2A6CMM6_PRIPA</name>
<dbReference type="EnsemblMetazoa" id="PPA27632.1">
    <property type="protein sequence ID" value="PPA27632.1"/>
    <property type="gene ID" value="WBGene00117186"/>
</dbReference>
<organism evidence="3 4">
    <name type="scientific">Pristionchus pacificus</name>
    <name type="common">Parasitic nematode worm</name>
    <dbReference type="NCBI Taxonomy" id="54126"/>
    <lineage>
        <taxon>Eukaryota</taxon>
        <taxon>Metazoa</taxon>
        <taxon>Ecdysozoa</taxon>
        <taxon>Nematoda</taxon>
        <taxon>Chromadorea</taxon>
        <taxon>Rhabditida</taxon>
        <taxon>Rhabditina</taxon>
        <taxon>Diplogasteromorpha</taxon>
        <taxon>Diplogasteroidea</taxon>
        <taxon>Neodiplogasteridae</taxon>
        <taxon>Pristionchus</taxon>
    </lineage>
</organism>
<keyword evidence="2" id="KW-0472">Membrane</keyword>
<reference evidence="4" key="1">
    <citation type="journal article" date="2008" name="Nat. Genet.">
        <title>The Pristionchus pacificus genome provides a unique perspective on nematode lifestyle and parasitism.</title>
        <authorList>
            <person name="Dieterich C."/>
            <person name="Clifton S.W."/>
            <person name="Schuster L.N."/>
            <person name="Chinwalla A."/>
            <person name="Delehaunty K."/>
            <person name="Dinkelacker I."/>
            <person name="Fulton L."/>
            <person name="Fulton R."/>
            <person name="Godfrey J."/>
            <person name="Minx P."/>
            <person name="Mitreva M."/>
            <person name="Roeseler W."/>
            <person name="Tian H."/>
            <person name="Witte H."/>
            <person name="Yang S.P."/>
            <person name="Wilson R.K."/>
            <person name="Sommer R.J."/>
        </authorList>
    </citation>
    <scope>NUCLEOTIDE SEQUENCE [LARGE SCALE GENOMIC DNA]</scope>
    <source>
        <strain evidence="4">PS312</strain>
    </source>
</reference>
<accession>A0A8R1YJA3</accession>
<reference evidence="3" key="2">
    <citation type="submission" date="2022-06" db="UniProtKB">
        <authorList>
            <consortium name="EnsemblMetazoa"/>
        </authorList>
    </citation>
    <scope>IDENTIFICATION</scope>
    <source>
        <strain evidence="3">PS312</strain>
    </source>
</reference>
<evidence type="ECO:0000256" key="1">
    <source>
        <dbReference type="SAM" id="MobiDB-lite"/>
    </source>
</evidence>
<feature type="compositionally biased region" description="Polar residues" evidence="1">
    <location>
        <begin position="227"/>
        <end position="242"/>
    </location>
</feature>
<proteinExistence type="predicted"/>
<keyword evidence="4" id="KW-1185">Reference proteome</keyword>
<keyword evidence="2" id="KW-0812">Transmembrane</keyword>
<accession>A0A2A6CMM6</accession>
<feature type="transmembrane region" description="Helical" evidence="2">
    <location>
        <begin position="69"/>
        <end position="88"/>
    </location>
</feature>
<evidence type="ECO:0000313" key="3">
    <source>
        <dbReference type="EnsemblMetazoa" id="PPA27632.1"/>
    </source>
</evidence>
<gene>
    <name evidence="3" type="primary">WBGene00117186</name>
</gene>
<dbReference type="Proteomes" id="UP000005239">
    <property type="component" value="Unassembled WGS sequence"/>
</dbReference>
<protein>
    <submittedName>
        <fullName evidence="3">Uncharacterized protein</fullName>
    </submittedName>
</protein>
<feature type="region of interest" description="Disordered" evidence="1">
    <location>
        <begin position="217"/>
        <end position="242"/>
    </location>
</feature>
<sequence length="273" mass="30976">TELKAKNRFRRDVIWSHWGIHRQNEYAYRHQHPLEPQNEKFQRADIFGLCQTYSDLSDSIANGLIFRNLIITVILLSLLASAVAIITIDDPIDIHPIDPILWIFCFDPPCAPWSYPECVPHLILPVPKVMTYAPKARTFTAAEEYAHSETALPWKTEGILQMTSLNSVCERVAQNRRVLAQLNKVDPLKLSDPRFLGVLITVSILIFALEPPLAPDDVTSKTRNQESRNSTKTVFDVTSSGANEGSRAKVSMLTVISTPQEPRIREFLRIDLF</sequence>
<evidence type="ECO:0000313" key="4">
    <source>
        <dbReference type="Proteomes" id="UP000005239"/>
    </source>
</evidence>
<keyword evidence="2" id="KW-1133">Transmembrane helix</keyword>
<evidence type="ECO:0000256" key="2">
    <source>
        <dbReference type="SAM" id="Phobius"/>
    </source>
</evidence>
<dbReference type="AlphaFoldDB" id="A0A2A6CMM6"/>